<sequence>ALAVSRTRTKPRLHPSSLAPRLAPSPPSPRPSPHPAPTPSPMHHPHPSSHRARIVCSCTSRCTSRTRRRTCTRPSMGRASTPRASPRHLHRPRRSGCARCRYRSRCGISAHSSSNNSRMGLPNTSVPQEQPRLGSGCY</sequence>
<feature type="compositionally biased region" description="Pro residues" evidence="1">
    <location>
        <begin position="23"/>
        <end position="42"/>
    </location>
</feature>
<reference evidence="2" key="1">
    <citation type="journal article" date="2016" name="Mol. Biol. Evol.">
        <title>Comparative Genomics of Early-Diverging Mushroom-Forming Fungi Provides Insights into the Origins of Lignocellulose Decay Capabilities.</title>
        <authorList>
            <person name="Nagy L.G."/>
            <person name="Riley R."/>
            <person name="Tritt A."/>
            <person name="Adam C."/>
            <person name="Daum C."/>
            <person name="Floudas D."/>
            <person name="Sun H."/>
            <person name="Yadav J.S."/>
            <person name="Pangilinan J."/>
            <person name="Larsson K.H."/>
            <person name="Matsuura K."/>
            <person name="Barry K."/>
            <person name="Labutti K."/>
            <person name="Kuo R."/>
            <person name="Ohm R.A."/>
            <person name="Bhattacharya S.S."/>
            <person name="Shirouzu T."/>
            <person name="Yoshinaga Y."/>
            <person name="Martin F.M."/>
            <person name="Grigoriev I.V."/>
            <person name="Hibbett D.S."/>
        </authorList>
    </citation>
    <scope>NUCLEOTIDE SEQUENCE [LARGE SCALE GENOMIC DNA]</scope>
    <source>
        <strain evidence="2">CBS 109695</strain>
    </source>
</reference>
<dbReference type="AlphaFoldDB" id="A0A166PLD8"/>
<dbReference type="EMBL" id="KV417516">
    <property type="protein sequence ID" value="KZP26214.1"/>
    <property type="molecule type" value="Genomic_DNA"/>
</dbReference>
<feature type="compositionally biased region" description="Basic residues" evidence="1">
    <location>
        <begin position="85"/>
        <end position="96"/>
    </location>
</feature>
<feature type="non-terminal residue" evidence="2">
    <location>
        <position position="138"/>
    </location>
</feature>
<feature type="region of interest" description="Disordered" evidence="1">
    <location>
        <begin position="1"/>
        <end position="53"/>
    </location>
</feature>
<gene>
    <name evidence="2" type="ORF">FIBSPDRAFT_855177</name>
</gene>
<feature type="non-terminal residue" evidence="2">
    <location>
        <position position="1"/>
    </location>
</feature>
<feature type="compositionally biased region" description="Basic residues" evidence="1">
    <location>
        <begin position="43"/>
        <end position="53"/>
    </location>
</feature>
<feature type="region of interest" description="Disordered" evidence="1">
    <location>
        <begin position="65"/>
        <end position="96"/>
    </location>
</feature>
<accession>A0A166PLD8</accession>
<evidence type="ECO:0000313" key="2">
    <source>
        <dbReference type="EMBL" id="KZP26214.1"/>
    </source>
</evidence>
<protein>
    <submittedName>
        <fullName evidence="2">Uncharacterized protein</fullName>
    </submittedName>
</protein>
<feature type="region of interest" description="Disordered" evidence="1">
    <location>
        <begin position="110"/>
        <end position="138"/>
    </location>
</feature>
<feature type="compositionally biased region" description="Polar residues" evidence="1">
    <location>
        <begin position="110"/>
        <end position="128"/>
    </location>
</feature>
<evidence type="ECO:0000256" key="1">
    <source>
        <dbReference type="SAM" id="MobiDB-lite"/>
    </source>
</evidence>
<proteinExistence type="predicted"/>
<organism evidence="2">
    <name type="scientific">Athelia psychrophila</name>
    <dbReference type="NCBI Taxonomy" id="1759441"/>
    <lineage>
        <taxon>Eukaryota</taxon>
        <taxon>Fungi</taxon>
        <taxon>Dikarya</taxon>
        <taxon>Basidiomycota</taxon>
        <taxon>Agaricomycotina</taxon>
        <taxon>Agaricomycetes</taxon>
        <taxon>Agaricomycetidae</taxon>
        <taxon>Atheliales</taxon>
        <taxon>Atheliaceae</taxon>
        <taxon>Athelia</taxon>
    </lineage>
</organism>
<name>A0A166PLD8_9AGAM</name>